<evidence type="ECO:0000256" key="1">
    <source>
        <dbReference type="SAM" id="Phobius"/>
    </source>
</evidence>
<feature type="transmembrane region" description="Helical" evidence="1">
    <location>
        <begin position="22"/>
        <end position="41"/>
    </location>
</feature>
<keyword evidence="1" id="KW-0812">Transmembrane</keyword>
<dbReference type="AlphaFoldDB" id="A0A0A9DTA7"/>
<feature type="transmembrane region" description="Helical" evidence="1">
    <location>
        <begin position="47"/>
        <end position="68"/>
    </location>
</feature>
<evidence type="ECO:0000313" key="2">
    <source>
        <dbReference type="EMBL" id="JAD91804.1"/>
    </source>
</evidence>
<keyword evidence="1" id="KW-0472">Membrane</keyword>
<keyword evidence="1" id="KW-1133">Transmembrane helix</keyword>
<protein>
    <submittedName>
        <fullName evidence="2">Uncharacterized protein</fullName>
    </submittedName>
</protein>
<accession>A0A0A9DTA7</accession>
<organism evidence="2">
    <name type="scientific">Arundo donax</name>
    <name type="common">Giant reed</name>
    <name type="synonym">Donax arundinaceus</name>
    <dbReference type="NCBI Taxonomy" id="35708"/>
    <lineage>
        <taxon>Eukaryota</taxon>
        <taxon>Viridiplantae</taxon>
        <taxon>Streptophyta</taxon>
        <taxon>Embryophyta</taxon>
        <taxon>Tracheophyta</taxon>
        <taxon>Spermatophyta</taxon>
        <taxon>Magnoliopsida</taxon>
        <taxon>Liliopsida</taxon>
        <taxon>Poales</taxon>
        <taxon>Poaceae</taxon>
        <taxon>PACMAD clade</taxon>
        <taxon>Arundinoideae</taxon>
        <taxon>Arundineae</taxon>
        <taxon>Arundo</taxon>
    </lineage>
</organism>
<reference evidence="2" key="1">
    <citation type="submission" date="2014-09" db="EMBL/GenBank/DDBJ databases">
        <authorList>
            <person name="Magalhaes I.L.F."/>
            <person name="Oliveira U."/>
            <person name="Santos F.R."/>
            <person name="Vidigal T.H.D.A."/>
            <person name="Brescovit A.D."/>
            <person name="Santos A.J."/>
        </authorList>
    </citation>
    <scope>NUCLEOTIDE SEQUENCE</scope>
    <source>
        <tissue evidence="2">Shoot tissue taken approximately 20 cm above the soil surface</tissue>
    </source>
</reference>
<sequence>MAFGCISLYHLMQSCYSVGNQYLWLHEVLASLIVITVIILAEGLENIGLLHSFTLFLCNWCFGIVFDGRGFSFLSLMRICIGSLRFHYKFGHPALIPFFFGTL</sequence>
<name>A0A0A9DTA7_ARUDO</name>
<proteinExistence type="predicted"/>
<dbReference type="EMBL" id="GBRH01206091">
    <property type="protein sequence ID" value="JAD91804.1"/>
    <property type="molecule type" value="Transcribed_RNA"/>
</dbReference>
<reference evidence="2" key="2">
    <citation type="journal article" date="2015" name="Data Brief">
        <title>Shoot transcriptome of the giant reed, Arundo donax.</title>
        <authorList>
            <person name="Barrero R.A."/>
            <person name="Guerrero F.D."/>
            <person name="Moolhuijzen P."/>
            <person name="Goolsby J.A."/>
            <person name="Tidwell J."/>
            <person name="Bellgard S.E."/>
            <person name="Bellgard M.I."/>
        </authorList>
    </citation>
    <scope>NUCLEOTIDE SEQUENCE</scope>
    <source>
        <tissue evidence="2">Shoot tissue taken approximately 20 cm above the soil surface</tissue>
    </source>
</reference>